<evidence type="ECO:0000256" key="2">
    <source>
        <dbReference type="ARBA" id="ARBA00022840"/>
    </source>
</evidence>
<dbReference type="Proteomes" id="UP000035034">
    <property type="component" value="Unassembled WGS sequence"/>
</dbReference>
<dbReference type="NCBIfam" id="NF040713">
    <property type="entry name" value="ZapE"/>
    <property type="match status" value="1"/>
</dbReference>
<accession>H0R253</accession>
<keyword evidence="1" id="KW-0547">Nucleotide-binding</keyword>
<dbReference type="GO" id="GO:0032153">
    <property type="term" value="C:cell division site"/>
    <property type="evidence" value="ECO:0007669"/>
    <property type="project" value="TreeGrafter"/>
</dbReference>
<keyword evidence="2" id="KW-0067">ATP-binding</keyword>
<dbReference type="GO" id="GO:0016887">
    <property type="term" value="F:ATP hydrolysis activity"/>
    <property type="evidence" value="ECO:0007669"/>
    <property type="project" value="InterPro"/>
</dbReference>
<dbReference type="Pfam" id="PF03969">
    <property type="entry name" value="AFG1_ATPase"/>
    <property type="match status" value="1"/>
</dbReference>
<evidence type="ECO:0000256" key="1">
    <source>
        <dbReference type="ARBA" id="ARBA00022741"/>
    </source>
</evidence>
<name>H0R253_9ACTN</name>
<reference evidence="3 4" key="1">
    <citation type="submission" date="2011-12" db="EMBL/GenBank/DDBJ databases">
        <title>Whole genome shotgun sequence of Gordonia effusa NBRC 100432.</title>
        <authorList>
            <person name="Yoshida I."/>
            <person name="Takarada H."/>
            <person name="Hosoyama A."/>
            <person name="Tsuchikane K."/>
            <person name="Katsumata H."/>
            <person name="Yamazaki S."/>
            <person name="Fujita N."/>
        </authorList>
    </citation>
    <scope>NUCLEOTIDE SEQUENCE [LARGE SCALE GENOMIC DNA]</scope>
    <source>
        <strain evidence="3 4">NBRC 100432</strain>
    </source>
</reference>
<evidence type="ECO:0008006" key="5">
    <source>
        <dbReference type="Google" id="ProtNLM"/>
    </source>
</evidence>
<organism evidence="3 4">
    <name type="scientific">Gordonia effusa NBRC 100432</name>
    <dbReference type="NCBI Taxonomy" id="1077974"/>
    <lineage>
        <taxon>Bacteria</taxon>
        <taxon>Bacillati</taxon>
        <taxon>Actinomycetota</taxon>
        <taxon>Actinomycetes</taxon>
        <taxon>Mycobacteriales</taxon>
        <taxon>Gordoniaceae</taxon>
        <taxon>Gordonia</taxon>
    </lineage>
</organism>
<dbReference type="PANTHER" id="PTHR12169:SF6">
    <property type="entry name" value="AFG1-LIKE ATPASE"/>
    <property type="match status" value="1"/>
</dbReference>
<dbReference type="Gene3D" id="3.40.50.300">
    <property type="entry name" value="P-loop containing nucleotide triphosphate hydrolases"/>
    <property type="match status" value="1"/>
</dbReference>
<gene>
    <name evidence="3" type="ORF">GOEFS_075_00790</name>
</gene>
<sequence length="327" mass="36133">MMMIGEISLDEAQASAMNSLRDPTGPHVYLWGPPGRGKTLLVDAYTTSMRSKRLLRKHFHEVFGDIHREIRSRGSLTRALDSLLAGVEIVCFDEFHVHDPADAQYVTALVRHALGSGVRMIVTSNYPPSQLLPNPLFHSMFEPCIGVIEREFRIVECDGGTDYRARGDARRTGAWLSPGTHHQLTEAGLSPPNPNEQVTLRPSGHPIIARRANHGEVWFDFAALCATPTAPVDYLRLAEQYSRWAITDVPSLAVAGADAAQRFANLIDVLWERRIEVFITSPVPPDEFAPHSGAHDIDRMVSRLSQLPAKNPRELGESLAATSDCSS</sequence>
<evidence type="ECO:0000313" key="4">
    <source>
        <dbReference type="Proteomes" id="UP000035034"/>
    </source>
</evidence>
<dbReference type="eggNOG" id="COG1485">
    <property type="taxonomic scope" value="Bacteria"/>
</dbReference>
<dbReference type="GO" id="GO:0005737">
    <property type="term" value="C:cytoplasm"/>
    <property type="evidence" value="ECO:0007669"/>
    <property type="project" value="TreeGrafter"/>
</dbReference>
<dbReference type="EMBL" id="BAEH01000075">
    <property type="protein sequence ID" value="GAB19158.1"/>
    <property type="molecule type" value="Genomic_DNA"/>
</dbReference>
<dbReference type="AlphaFoldDB" id="H0R253"/>
<proteinExistence type="predicted"/>
<evidence type="ECO:0000313" key="3">
    <source>
        <dbReference type="EMBL" id="GAB19158.1"/>
    </source>
</evidence>
<dbReference type="SUPFAM" id="SSF52540">
    <property type="entry name" value="P-loop containing nucleoside triphosphate hydrolases"/>
    <property type="match status" value="1"/>
</dbReference>
<dbReference type="OrthoDB" id="9774491at2"/>
<dbReference type="InterPro" id="IPR005654">
    <property type="entry name" value="ATPase_AFG1-like"/>
</dbReference>
<dbReference type="PANTHER" id="PTHR12169">
    <property type="entry name" value="ATPASE N2B"/>
    <property type="match status" value="1"/>
</dbReference>
<protein>
    <recommendedName>
        <fullName evidence="5">ATPase</fullName>
    </recommendedName>
</protein>
<dbReference type="GO" id="GO:0051301">
    <property type="term" value="P:cell division"/>
    <property type="evidence" value="ECO:0007669"/>
    <property type="project" value="TreeGrafter"/>
</dbReference>
<keyword evidence="4" id="KW-1185">Reference proteome</keyword>
<dbReference type="GO" id="GO:0005524">
    <property type="term" value="F:ATP binding"/>
    <property type="evidence" value="ECO:0007669"/>
    <property type="project" value="UniProtKB-KW"/>
</dbReference>
<dbReference type="STRING" id="1077974.GOEFS_075_00790"/>
<dbReference type="InterPro" id="IPR027417">
    <property type="entry name" value="P-loop_NTPase"/>
</dbReference>
<comment type="caution">
    <text evidence="3">The sequence shown here is derived from an EMBL/GenBank/DDBJ whole genome shotgun (WGS) entry which is preliminary data.</text>
</comment>